<sequence length="49" mass="5143">MPENIPANKISCFLKSIGSLAKSCLPKLYPKKQMANTGATPAMGAPIPL</sequence>
<organism evidence="3">
    <name type="scientific">Schistosoma curassoni</name>
    <dbReference type="NCBI Taxonomy" id="6186"/>
    <lineage>
        <taxon>Eukaryota</taxon>
        <taxon>Metazoa</taxon>
        <taxon>Spiralia</taxon>
        <taxon>Lophotrochozoa</taxon>
        <taxon>Platyhelminthes</taxon>
        <taxon>Trematoda</taxon>
        <taxon>Digenea</taxon>
        <taxon>Strigeidida</taxon>
        <taxon>Schistosomatoidea</taxon>
        <taxon>Schistosomatidae</taxon>
        <taxon>Schistosoma</taxon>
    </lineage>
</organism>
<reference evidence="1 2" key="2">
    <citation type="submission" date="2018-11" db="EMBL/GenBank/DDBJ databases">
        <authorList>
            <consortium name="Pathogen Informatics"/>
        </authorList>
    </citation>
    <scope>NUCLEOTIDE SEQUENCE [LARGE SCALE GENOMIC DNA]</scope>
    <source>
        <strain evidence="1">Dakar</strain>
        <strain evidence="2">Dakar, Senegal</strain>
    </source>
</reference>
<dbReference type="Proteomes" id="UP000279833">
    <property type="component" value="Unassembled WGS sequence"/>
</dbReference>
<accession>A0A183K2A3</accession>
<proteinExistence type="predicted"/>
<gene>
    <name evidence="1" type="ORF">SCUD_LOCUS9116</name>
</gene>
<keyword evidence="2" id="KW-1185">Reference proteome</keyword>
<dbReference type="EMBL" id="UZAK01033075">
    <property type="protein sequence ID" value="VDP34213.1"/>
    <property type="molecule type" value="Genomic_DNA"/>
</dbReference>
<dbReference type="AlphaFoldDB" id="A0A183K2A3"/>
<reference evidence="3" key="1">
    <citation type="submission" date="2016-06" db="UniProtKB">
        <authorList>
            <consortium name="WormBaseParasite"/>
        </authorList>
    </citation>
    <scope>IDENTIFICATION</scope>
</reference>
<evidence type="ECO:0000313" key="1">
    <source>
        <dbReference type="EMBL" id="VDP34213.1"/>
    </source>
</evidence>
<evidence type="ECO:0000313" key="2">
    <source>
        <dbReference type="Proteomes" id="UP000279833"/>
    </source>
</evidence>
<dbReference type="WBParaSite" id="SCUD_0000911601-mRNA-1">
    <property type="protein sequence ID" value="SCUD_0000911601-mRNA-1"/>
    <property type="gene ID" value="SCUD_0000911601"/>
</dbReference>
<evidence type="ECO:0000313" key="3">
    <source>
        <dbReference type="WBParaSite" id="SCUD_0000911601-mRNA-1"/>
    </source>
</evidence>
<name>A0A183K2A3_9TREM</name>
<protein>
    <submittedName>
        <fullName evidence="1 3">Uncharacterized protein</fullName>
    </submittedName>
</protein>